<name>A0A1Y6C0H1_9PROT</name>
<keyword evidence="3" id="KW-1185">Reference proteome</keyword>
<protein>
    <submittedName>
        <fullName evidence="2">Glyoxylase, beta-lactamase superfamily II</fullName>
    </submittedName>
</protein>
<evidence type="ECO:0000313" key="3">
    <source>
        <dbReference type="Proteomes" id="UP000192917"/>
    </source>
</evidence>
<dbReference type="InterPro" id="IPR001279">
    <property type="entry name" value="Metallo-B-lactamas"/>
</dbReference>
<dbReference type="InterPro" id="IPR036866">
    <property type="entry name" value="RibonucZ/Hydroxyglut_hydro"/>
</dbReference>
<accession>A0A1Y6C0H1</accession>
<dbReference type="InterPro" id="IPR050662">
    <property type="entry name" value="Sec-metab_biosynth-thioest"/>
</dbReference>
<evidence type="ECO:0000313" key="2">
    <source>
        <dbReference type="EMBL" id="SMF30003.1"/>
    </source>
</evidence>
<dbReference type="Gene3D" id="3.60.15.10">
    <property type="entry name" value="Ribonuclease Z/Hydroxyacylglutathione hydrolase-like"/>
    <property type="match status" value="1"/>
</dbReference>
<dbReference type="SUPFAM" id="SSF56281">
    <property type="entry name" value="Metallo-hydrolase/oxidoreductase"/>
    <property type="match status" value="1"/>
</dbReference>
<feature type="domain" description="Metallo-beta-lactamase" evidence="1">
    <location>
        <begin position="39"/>
        <end position="254"/>
    </location>
</feature>
<dbReference type="AlphaFoldDB" id="A0A1Y6C0H1"/>
<dbReference type="Proteomes" id="UP000192917">
    <property type="component" value="Unassembled WGS sequence"/>
</dbReference>
<dbReference type="InterPro" id="IPR048933">
    <property type="entry name" value="B_lactamase-like_C"/>
</dbReference>
<dbReference type="PANTHER" id="PTHR23131:SF4">
    <property type="entry name" value="METALLO-BETA-LACTAMASE SUPERFAMILY POTEIN"/>
    <property type="match status" value="1"/>
</dbReference>
<gene>
    <name evidence="2" type="ORF">SAMN05428998_11079</name>
</gene>
<organism evidence="2 3">
    <name type="scientific">Tistlia consotensis USBA 355</name>
    <dbReference type="NCBI Taxonomy" id="560819"/>
    <lineage>
        <taxon>Bacteria</taxon>
        <taxon>Pseudomonadati</taxon>
        <taxon>Pseudomonadota</taxon>
        <taxon>Alphaproteobacteria</taxon>
        <taxon>Rhodospirillales</taxon>
        <taxon>Rhodovibrionaceae</taxon>
        <taxon>Tistlia</taxon>
    </lineage>
</organism>
<dbReference type="InterPro" id="IPR036388">
    <property type="entry name" value="WH-like_DNA-bd_sf"/>
</dbReference>
<reference evidence="2 3" key="1">
    <citation type="submission" date="2017-04" db="EMBL/GenBank/DDBJ databases">
        <authorList>
            <person name="Afonso C.L."/>
            <person name="Miller P.J."/>
            <person name="Scott M.A."/>
            <person name="Spackman E."/>
            <person name="Goraichik I."/>
            <person name="Dimitrov K.M."/>
            <person name="Suarez D.L."/>
            <person name="Swayne D.E."/>
        </authorList>
    </citation>
    <scope>NUCLEOTIDE SEQUENCE [LARGE SCALE GENOMIC DNA]</scope>
    <source>
        <strain evidence="2 3">USBA 355</strain>
    </source>
</reference>
<dbReference type="Pfam" id="PF00753">
    <property type="entry name" value="Lactamase_B"/>
    <property type="match status" value="1"/>
</dbReference>
<dbReference type="PANTHER" id="PTHR23131">
    <property type="entry name" value="ENDORIBONUCLEASE LACTB2"/>
    <property type="match status" value="1"/>
</dbReference>
<dbReference type="EMBL" id="FWZX01000010">
    <property type="protein sequence ID" value="SMF30003.1"/>
    <property type="molecule type" value="Genomic_DNA"/>
</dbReference>
<dbReference type="SMART" id="SM00849">
    <property type="entry name" value="Lactamase_B"/>
    <property type="match status" value="1"/>
</dbReference>
<sequence>MQKSVLDYPFETKPAAAELKEVAPGVHWLRMPLPFALDHINLWLLEDGDSWTLVDCGLATDETRALWRRIFEERLGGRPIGRVLVTHYHPDHVGLAGWLTEHWGVELWMPRTEWLTARALSRSRDDEVEPWLSYYRRAGCEPAFLDEVGLRGAVYARRVSPVPDRYRRLADGQELAIGGRSWRVVIGRGHAPEHALLLCQELGLLISGDQVLPKISPNVSVWPYEPEENPLADFLATLERLRELDPGLLVLPSHNVPFRGLHERLAELAQHHDERLDLLEAACAEPQTALQLARVLFRRPLDSHQMGFAIGETIAHLRFLERRGLLVRDQDTDGVERYRRPA</sequence>
<dbReference type="Pfam" id="PF21221">
    <property type="entry name" value="B_lactamase-like_C"/>
    <property type="match status" value="1"/>
</dbReference>
<proteinExistence type="predicted"/>
<dbReference type="STRING" id="560819.SAMN05428998_11079"/>
<evidence type="ECO:0000259" key="1">
    <source>
        <dbReference type="SMART" id="SM00849"/>
    </source>
</evidence>
<dbReference type="Gene3D" id="1.10.10.10">
    <property type="entry name" value="Winged helix-like DNA-binding domain superfamily/Winged helix DNA-binding domain"/>
    <property type="match status" value="1"/>
</dbReference>